<evidence type="ECO:0000313" key="3">
    <source>
        <dbReference type="Proteomes" id="UP000325579"/>
    </source>
</evidence>
<dbReference type="GeneID" id="43670995"/>
<dbReference type="OrthoDB" id="2684236at2759"/>
<dbReference type="EMBL" id="ML736745">
    <property type="protein sequence ID" value="KAE8407919.1"/>
    <property type="molecule type" value="Genomic_DNA"/>
</dbReference>
<organism evidence="2 3">
    <name type="scientific">Aspergillus pseudonomiae</name>
    <dbReference type="NCBI Taxonomy" id="1506151"/>
    <lineage>
        <taxon>Eukaryota</taxon>
        <taxon>Fungi</taxon>
        <taxon>Dikarya</taxon>
        <taxon>Ascomycota</taxon>
        <taxon>Pezizomycotina</taxon>
        <taxon>Eurotiomycetes</taxon>
        <taxon>Eurotiomycetidae</taxon>
        <taxon>Eurotiales</taxon>
        <taxon>Aspergillaceae</taxon>
        <taxon>Aspergillus</taxon>
        <taxon>Aspergillus subgen. Circumdati</taxon>
    </lineage>
</organism>
<proteinExistence type="predicted"/>
<evidence type="ECO:0000313" key="2">
    <source>
        <dbReference type="EMBL" id="KAE8407919.1"/>
    </source>
</evidence>
<dbReference type="PANTHER" id="PTHR34365:SF7">
    <property type="entry name" value="GLYCINE-RICH DOMAIN-CONTAINING PROTEIN 1"/>
    <property type="match status" value="1"/>
</dbReference>
<name>A0A5N7DPH5_9EURO</name>
<dbReference type="PANTHER" id="PTHR34365">
    <property type="entry name" value="ENOLASE (DUF1399)"/>
    <property type="match status" value="1"/>
</dbReference>
<protein>
    <recommendedName>
        <fullName evidence="4">Alpha-ketoglutarate-dependent sulfonate dioxygenase</fullName>
    </recommendedName>
</protein>
<feature type="region of interest" description="Disordered" evidence="1">
    <location>
        <begin position="573"/>
        <end position="605"/>
    </location>
</feature>
<dbReference type="RefSeq" id="XP_031945238.1">
    <property type="nucleotide sequence ID" value="XM_032086304.1"/>
</dbReference>
<evidence type="ECO:0000256" key="1">
    <source>
        <dbReference type="SAM" id="MobiDB-lite"/>
    </source>
</evidence>
<feature type="compositionally biased region" description="Basic and acidic residues" evidence="1">
    <location>
        <begin position="627"/>
        <end position="641"/>
    </location>
</feature>
<dbReference type="AlphaFoldDB" id="A0A5N7DPH5"/>
<reference evidence="2 3" key="1">
    <citation type="submission" date="2019-04" db="EMBL/GenBank/DDBJ databases">
        <authorList>
            <consortium name="DOE Joint Genome Institute"/>
            <person name="Mondo S."/>
            <person name="Kjaerbolling I."/>
            <person name="Vesth T."/>
            <person name="Frisvad J.C."/>
            <person name="Nybo J.L."/>
            <person name="Theobald S."/>
            <person name="Kildgaard S."/>
            <person name="Isbrandt T."/>
            <person name="Kuo A."/>
            <person name="Sato A."/>
            <person name="Lyhne E.K."/>
            <person name="Kogle M.E."/>
            <person name="Wiebenga A."/>
            <person name="Kun R.S."/>
            <person name="Lubbers R.J."/>
            <person name="Makela M.R."/>
            <person name="Barry K."/>
            <person name="Chovatia M."/>
            <person name="Clum A."/>
            <person name="Daum C."/>
            <person name="Haridas S."/>
            <person name="He G."/>
            <person name="LaButti K."/>
            <person name="Lipzen A."/>
            <person name="Riley R."/>
            <person name="Salamov A."/>
            <person name="Simmons B.A."/>
            <person name="Magnuson J.K."/>
            <person name="Henrissat B."/>
            <person name="Mortensen U.H."/>
            <person name="Larsen T.O."/>
            <person name="Devries R.P."/>
            <person name="Grigoriev I.V."/>
            <person name="Machida M."/>
            <person name="Baker S.E."/>
            <person name="Andersen M.R."/>
            <person name="Cantor M.N."/>
            <person name="Hua S.X."/>
        </authorList>
    </citation>
    <scope>NUCLEOTIDE SEQUENCE [LARGE SCALE GENOMIC DNA]</scope>
    <source>
        <strain evidence="2 3">CBS 119388</strain>
    </source>
</reference>
<evidence type="ECO:0008006" key="4">
    <source>
        <dbReference type="Google" id="ProtNLM"/>
    </source>
</evidence>
<gene>
    <name evidence="2" type="ORF">BDV37DRAFT_279295</name>
</gene>
<keyword evidence="3" id="KW-1185">Reference proteome</keyword>
<accession>A0A5N7DPH5</accession>
<dbReference type="Pfam" id="PF07173">
    <property type="entry name" value="GRDP-like"/>
    <property type="match status" value="1"/>
</dbReference>
<sequence length="821" mass="91834">MKSSPSEKLTEDVAEVEPPAYDQVDGPPLVIPPLDLFQTVGPPVCSTVTQDQCIAHLKFLAALADLRDNITNINGLFNINDPDPDVFGATTHEAFARVKEKRWAVYTARAVDRYTTWWQKCIQSPRRFLKRRDLVDDSYDLITEHAKSYNWSPKAMPPLDILMVWHAHMLNPRVFLEDCIRGGAMDLWTAGFPWEIINSCIDDQTMEYNAGEAALAQFQQKTGLPWDNLKCSSKKPLTCPGCKHELSVPWTEAQISYPFDEAFNSCRGLADKNFQTTCPVCNFQVTHETLKIEKFRKDVRAFWASDVPMPGTFYDVRGVPKAVSVSTRKTRQSIFPNRLIKAIGTGLLSQTDPTDDNCRTMTALRNTLQSSIMSRDTMRKANPDSVILSLWPEEKVAFRRMMARYWDNHSPFAIDLVGAVIRQGTFVQKMDNIDWLHSPTVKATMDRLIRKYEVFFEIMARNPRNMAVPTLDVDLAWHTHQLSPSRYFDYSIFTTRQHTRIAKFIDHDDKVAETKLSDGFEWTSKMYKKLTKGDIYSECTCWYCEAIRAPDLSDGIFVSPSTSRAREAAANLHNRPDISSNPDKNPHISAHSAVPAETKKTRSGLNPRHVKYLKLQSNYEKARRRAEKRDRKQGNKEQDRASDASLYALPMAYGYPIYVPYYAPYVADPCGPAEAVLQQAGVVGWEGGVPVGVLAGRAEQQAAVDQEVVVQGAAGAAVGEAEAEAVVAGEEEEEAVAEGVAEEILGLPQLPPENRMDINKLKKGLNDTTESAKDQINKLYEKPGETANDALNKGKEQAASAADNAKAALDKALGKGENNNA</sequence>
<feature type="region of interest" description="Disordered" evidence="1">
    <location>
        <begin position="619"/>
        <end position="641"/>
    </location>
</feature>
<dbReference type="InterPro" id="IPR009836">
    <property type="entry name" value="GRDP-like"/>
</dbReference>
<dbReference type="Proteomes" id="UP000325579">
    <property type="component" value="Unassembled WGS sequence"/>
</dbReference>